<evidence type="ECO:0000313" key="4">
    <source>
        <dbReference type="Proteomes" id="UP000266841"/>
    </source>
</evidence>
<evidence type="ECO:0000256" key="2">
    <source>
        <dbReference type="SAM" id="MobiDB-lite"/>
    </source>
</evidence>
<gene>
    <name evidence="3" type="ORF">THAOC_05811</name>
</gene>
<comment type="caution">
    <text evidence="3">The sequence shown here is derived from an EMBL/GenBank/DDBJ whole genome shotgun (WGS) entry which is preliminary data.</text>
</comment>
<name>K0T1X6_THAOC</name>
<dbReference type="AlphaFoldDB" id="K0T1X6"/>
<feature type="region of interest" description="Disordered" evidence="2">
    <location>
        <begin position="22"/>
        <end position="89"/>
    </location>
</feature>
<feature type="region of interest" description="Disordered" evidence="2">
    <location>
        <begin position="898"/>
        <end position="928"/>
    </location>
</feature>
<dbReference type="OrthoDB" id="8192384at2759"/>
<keyword evidence="4" id="KW-1185">Reference proteome</keyword>
<dbReference type="Proteomes" id="UP000266841">
    <property type="component" value="Unassembled WGS sequence"/>
</dbReference>
<feature type="compositionally biased region" description="Basic and acidic residues" evidence="2">
    <location>
        <begin position="901"/>
        <end position="919"/>
    </location>
</feature>
<keyword evidence="1" id="KW-0175">Coiled coil</keyword>
<evidence type="ECO:0000256" key="1">
    <source>
        <dbReference type="SAM" id="Coils"/>
    </source>
</evidence>
<protein>
    <submittedName>
        <fullName evidence="3">Uncharacterized protein</fullName>
    </submittedName>
</protein>
<evidence type="ECO:0000313" key="3">
    <source>
        <dbReference type="EMBL" id="EJK72638.1"/>
    </source>
</evidence>
<proteinExistence type="predicted"/>
<organism evidence="3 4">
    <name type="scientific">Thalassiosira oceanica</name>
    <name type="common">Marine diatom</name>
    <dbReference type="NCBI Taxonomy" id="159749"/>
    <lineage>
        <taxon>Eukaryota</taxon>
        <taxon>Sar</taxon>
        <taxon>Stramenopiles</taxon>
        <taxon>Ochrophyta</taxon>
        <taxon>Bacillariophyta</taxon>
        <taxon>Coscinodiscophyceae</taxon>
        <taxon>Thalassiosirophycidae</taxon>
        <taxon>Thalassiosirales</taxon>
        <taxon>Thalassiosiraceae</taxon>
        <taxon>Thalassiosira</taxon>
    </lineage>
</organism>
<accession>K0T1X6</accession>
<feature type="compositionally biased region" description="Pro residues" evidence="2">
    <location>
        <begin position="76"/>
        <end position="88"/>
    </location>
</feature>
<reference evidence="3 4" key="1">
    <citation type="journal article" date="2012" name="Genome Biol.">
        <title>Genome and low-iron response of an oceanic diatom adapted to chronic iron limitation.</title>
        <authorList>
            <person name="Lommer M."/>
            <person name="Specht M."/>
            <person name="Roy A.S."/>
            <person name="Kraemer L."/>
            <person name="Andreson R."/>
            <person name="Gutowska M.A."/>
            <person name="Wolf J."/>
            <person name="Bergner S.V."/>
            <person name="Schilhabel M.B."/>
            <person name="Klostermeier U.C."/>
            <person name="Beiko R.G."/>
            <person name="Rosenstiel P."/>
            <person name="Hippler M."/>
            <person name="Laroche J."/>
        </authorList>
    </citation>
    <scope>NUCLEOTIDE SEQUENCE [LARGE SCALE GENOMIC DNA]</scope>
    <source>
        <strain evidence="3 4">CCMP1005</strain>
    </source>
</reference>
<sequence length="928" mass="104831">MVYTQWGASARTRNWLTGVGADTAVQSKQSQSKQYPRPSPKLEHKLEQWSISEDEPEVERRDTAPAVGLDRRSDPPASPTPAVVPPRPVRGHFYGEKGVILPGAHRRRPVHLVLAASPPCPSIRRRAGRPDHARLKAVRKGDDLFSELVEDERLNFFQEAWRHKDCPYMCMTINLDGKGRCKKRSGGGRRSSHDQRAVIEDEEKFRGRVILRLGSHWGGRGGEGGGCLDVSCDEELSVAAKQMKLADKLVLDLKDGRVFTCCQGDGCDKCFVRKSRANASTQCDQCRHAKHNSGRYAKRREQNRDIRVDPKSTVPLTSLSSQELTQRAASLNRNRKVASKRLQRLIDRFNDYKSSTAEREVSDEMRKHMVEAANDLVDACEKQTIPERLQALIDDIVEESPHENNEPISQHDAHRFVQSLAGHLKNWVKDQQGHSSAVRFDDDAFALAFNHFLRCPASYRQMRSDDCLVRPSESLFKKLKKDIGVKGGQSFNTAILQPFVRGDNGREEDSADASAFMVDGVGLGINWSEWRSGCGSEWGEVACDEATISQGMVTNSKNNVSRGITNDFFELRRVMSNITDSDTIESMDRPATKVNQWWFRATNGRMFCVMSFFNSGSLSGDVILRQLIAVIMACEAVGSRVFLFACDAGGANQGTFKSLRGNKAIPDEMVWLDDEYIRFINPYDTSRWIYLTHCSTHNLKNMRNRVKESKADGSKCFLDANGNMISWDFVQQIYNEEQLLIDGTGTPTSGLTDKAVYPDRWSTMNAQNAKAPFAPKALFAMLAVIHRELKVSKDEAYRVVDHYKVIKELEVIKKSGMNEKAARMIGYFTTVAKRLWDLFKARCPDNLNLAGKIATIRMLRRDRRDSIHRQSRTEVVPRIIWRQGWNESDRFYRLLPCGEGHTADKGQESPREEYSDREPQSNAAPPTG</sequence>
<feature type="compositionally biased region" description="Polar residues" evidence="2">
    <location>
        <begin position="24"/>
        <end position="34"/>
    </location>
</feature>
<feature type="compositionally biased region" description="Basic and acidic residues" evidence="2">
    <location>
        <begin position="58"/>
        <end position="74"/>
    </location>
</feature>
<dbReference type="EMBL" id="AGNL01005546">
    <property type="protein sequence ID" value="EJK72638.1"/>
    <property type="molecule type" value="Genomic_DNA"/>
</dbReference>
<feature type="coiled-coil region" evidence="1">
    <location>
        <begin position="321"/>
        <end position="348"/>
    </location>
</feature>